<dbReference type="Pfam" id="PF19700">
    <property type="entry name" value="DUF6198"/>
    <property type="match status" value="1"/>
</dbReference>
<dbReference type="InterPro" id="IPR038750">
    <property type="entry name" value="YczE/YyaS-like"/>
</dbReference>
<proteinExistence type="predicted"/>
<protein>
    <recommendedName>
        <fullName evidence="4">Transmembrane protein</fullName>
    </recommendedName>
</protein>
<organism evidence="2 3">
    <name type="scientific">Spiroplasma floricola 23-6</name>
    <dbReference type="NCBI Taxonomy" id="1336749"/>
    <lineage>
        <taxon>Bacteria</taxon>
        <taxon>Bacillati</taxon>
        <taxon>Mycoplasmatota</taxon>
        <taxon>Mollicutes</taxon>
        <taxon>Entomoplasmatales</taxon>
        <taxon>Spiroplasmataceae</taxon>
        <taxon>Spiroplasma</taxon>
    </lineage>
</organism>
<feature type="transmembrane region" description="Helical" evidence="1">
    <location>
        <begin position="83"/>
        <end position="103"/>
    </location>
</feature>
<feature type="transmembrane region" description="Helical" evidence="1">
    <location>
        <begin position="20"/>
        <end position="40"/>
    </location>
</feature>
<name>A0A2K8SFD0_9MOLU</name>
<keyword evidence="1" id="KW-1133">Transmembrane helix</keyword>
<evidence type="ECO:0008006" key="4">
    <source>
        <dbReference type="Google" id="ProtNLM"/>
    </source>
</evidence>
<evidence type="ECO:0000313" key="3">
    <source>
        <dbReference type="Proteomes" id="UP000231823"/>
    </source>
</evidence>
<gene>
    <name evidence="2" type="ORF">SFLOR_v1c11000</name>
</gene>
<dbReference type="EMBL" id="CP025057">
    <property type="protein sequence ID" value="AUB32146.1"/>
    <property type="molecule type" value="Genomic_DNA"/>
</dbReference>
<dbReference type="Proteomes" id="UP000231823">
    <property type="component" value="Chromosome"/>
</dbReference>
<dbReference type="AlphaFoldDB" id="A0A2K8SFD0"/>
<reference evidence="2 3" key="1">
    <citation type="submission" date="2017-12" db="EMBL/GenBank/DDBJ databases">
        <title>Complete genome sequence of Spiroplasma floricola 23-6 (ATCC 29989).</title>
        <authorList>
            <person name="Tsai Y.-M."/>
            <person name="Wu P.-S."/>
            <person name="Lo W.-S."/>
            <person name="Kuo C.-H."/>
        </authorList>
    </citation>
    <scope>NUCLEOTIDE SEQUENCE [LARGE SCALE GENOMIC DNA]</scope>
    <source>
        <strain evidence="2 3">23-6</strain>
    </source>
</reference>
<feature type="transmembrane region" description="Helical" evidence="1">
    <location>
        <begin position="209"/>
        <end position="228"/>
    </location>
</feature>
<accession>A0A2K8SFD0</accession>
<keyword evidence="3" id="KW-1185">Reference proteome</keyword>
<feature type="transmembrane region" description="Helical" evidence="1">
    <location>
        <begin position="160"/>
        <end position="180"/>
    </location>
</feature>
<dbReference type="RefSeq" id="WP_100917092.1">
    <property type="nucleotide sequence ID" value="NZ_CP025057.1"/>
</dbReference>
<dbReference type="KEGG" id="sfz:SFLOR_v1c11000"/>
<dbReference type="OrthoDB" id="397671at2"/>
<dbReference type="NCBIfam" id="NF045987">
    <property type="entry name" value="SPE_1075_fam"/>
    <property type="match status" value="1"/>
</dbReference>
<feature type="transmembrane region" description="Helical" evidence="1">
    <location>
        <begin position="115"/>
        <end position="140"/>
    </location>
</feature>
<feature type="transmembrane region" description="Helical" evidence="1">
    <location>
        <begin position="240"/>
        <end position="262"/>
    </location>
</feature>
<sequence>MKKWIIENKVYIGNHWLSILVKIILAFLGLFISSFGLALYQQPAVGGSQIDWTLYNIIATIIPYGSDGSLSGEKFVSIYPTTLLIWNIVLILFAIAFSIKPSIDDYKSTKKNKIWVLFVWIIIADLVITFSVPFIIKMFMPIVSQWVSRDGTSISSSIGVRNWLFIAGFLCFVLGIGFWVKSGWMLGPFNNICTQFLRLTKLNYTVGRLLIDIVIFALGFAFFPFIQGESTKTDFLLTNFGLGTVCFTFLVGPLVNYLILFLDRICNYEKMDILTNKSLIKAE</sequence>
<keyword evidence="1" id="KW-0472">Membrane</keyword>
<keyword evidence="1" id="KW-0812">Transmembrane</keyword>
<evidence type="ECO:0000313" key="2">
    <source>
        <dbReference type="EMBL" id="AUB32146.1"/>
    </source>
</evidence>
<evidence type="ECO:0000256" key="1">
    <source>
        <dbReference type="SAM" id="Phobius"/>
    </source>
</evidence>